<feature type="compositionally biased region" description="Low complexity" evidence="1">
    <location>
        <begin position="108"/>
        <end position="132"/>
    </location>
</feature>
<evidence type="ECO:0000313" key="3">
    <source>
        <dbReference type="Proteomes" id="UP001146793"/>
    </source>
</evidence>
<comment type="caution">
    <text evidence="2">The sequence shown here is derived from an EMBL/GenBank/DDBJ whole genome shotgun (WGS) entry which is preliminary data.</text>
</comment>
<evidence type="ECO:0000256" key="1">
    <source>
        <dbReference type="SAM" id="MobiDB-lite"/>
    </source>
</evidence>
<dbReference type="AlphaFoldDB" id="A0AAV7Z099"/>
<gene>
    <name evidence="2" type="ORF">M0812_02340</name>
</gene>
<evidence type="ECO:0000313" key="2">
    <source>
        <dbReference type="EMBL" id="KAJ3435209.1"/>
    </source>
</evidence>
<protein>
    <submittedName>
        <fullName evidence="2">Uncharacterized protein</fullName>
    </submittedName>
</protein>
<sequence>MLVNNKYNDEDDFKQEAITNNNNSENDGDDDGDYLSNYPTTYFSKHFKTILKKANIDFQELTNRMHSAKPIKIPEIDKSEIESFDQKFTNTQIIKLNLPEFKIDSEGNQNNNNHIGSTTNNLNDPNKNNNNNVDHLEKLKTKEKKPKKENKNNNGDEIFSLLKNKYILDHESLNFMKRTTEGNMQNYIKLLKENYKLKNTNVRKRKHRTGVYYNIEKKSLKKMGRIVNELRTNKFHNLSNVKRKRKRKKKKKYI</sequence>
<accession>A0AAV7Z099</accession>
<organism evidence="2 3">
    <name type="scientific">Anaeramoeba flamelloides</name>
    <dbReference type="NCBI Taxonomy" id="1746091"/>
    <lineage>
        <taxon>Eukaryota</taxon>
        <taxon>Metamonada</taxon>
        <taxon>Anaeramoebidae</taxon>
        <taxon>Anaeramoeba</taxon>
    </lineage>
</organism>
<dbReference type="EMBL" id="JANTQA010000042">
    <property type="protein sequence ID" value="KAJ3435209.1"/>
    <property type="molecule type" value="Genomic_DNA"/>
</dbReference>
<proteinExistence type="predicted"/>
<dbReference type="Proteomes" id="UP001146793">
    <property type="component" value="Unassembled WGS sequence"/>
</dbReference>
<reference evidence="2" key="1">
    <citation type="submission" date="2022-08" db="EMBL/GenBank/DDBJ databases">
        <title>Novel sulphate-reducing endosymbionts in the free-living metamonad Anaeramoeba.</title>
        <authorList>
            <person name="Jerlstrom-Hultqvist J."/>
            <person name="Cepicka I."/>
            <person name="Gallot-Lavallee L."/>
            <person name="Salas-Leiva D."/>
            <person name="Curtis B.A."/>
            <person name="Zahonova K."/>
            <person name="Pipaliya S."/>
            <person name="Dacks J."/>
            <person name="Roger A.J."/>
        </authorList>
    </citation>
    <scope>NUCLEOTIDE SEQUENCE</scope>
    <source>
        <strain evidence="2">Busselton2</strain>
    </source>
</reference>
<feature type="region of interest" description="Disordered" evidence="1">
    <location>
        <begin position="105"/>
        <end position="156"/>
    </location>
</feature>
<name>A0AAV7Z099_9EUKA</name>